<keyword evidence="3" id="KW-1185">Reference proteome</keyword>
<dbReference type="EMBL" id="CP019437">
    <property type="protein sequence ID" value="AQS47075.1"/>
    <property type="molecule type" value="Genomic_DNA"/>
</dbReference>
<dbReference type="InterPro" id="IPR000182">
    <property type="entry name" value="GNAT_dom"/>
</dbReference>
<evidence type="ECO:0000313" key="2">
    <source>
        <dbReference type="EMBL" id="AQS47075.1"/>
    </source>
</evidence>
<feature type="domain" description="N-acetyltransferase" evidence="1">
    <location>
        <begin position="1"/>
        <end position="191"/>
    </location>
</feature>
<reference evidence="2 3" key="1">
    <citation type="submission" date="2017-01" db="EMBL/GenBank/DDBJ databases">
        <title>The complete genome sequence of a sulfur-oxidizing marine bacterium Thioclava sp. 25B10_4T.</title>
        <authorList>
            <person name="Liu Y."/>
            <person name="Lai Q."/>
            <person name="Shao Z."/>
        </authorList>
    </citation>
    <scope>NUCLEOTIDE SEQUENCE [LARGE SCALE GENOMIC DNA]</scope>
    <source>
        <strain evidence="2 3">25B10_4</strain>
    </source>
</reference>
<accession>A0ABM6IED8</accession>
<proteinExistence type="predicted"/>
<dbReference type="Pfam" id="PF00583">
    <property type="entry name" value="Acetyltransf_1"/>
    <property type="match status" value="1"/>
</dbReference>
<dbReference type="Gene3D" id="3.40.630.30">
    <property type="match status" value="1"/>
</dbReference>
<organism evidence="2 3">
    <name type="scientific">Thioclava nitratireducens</name>
    <dbReference type="NCBI Taxonomy" id="1915078"/>
    <lineage>
        <taxon>Bacteria</taxon>
        <taxon>Pseudomonadati</taxon>
        <taxon>Pseudomonadota</taxon>
        <taxon>Alphaproteobacteria</taxon>
        <taxon>Rhodobacterales</taxon>
        <taxon>Paracoccaceae</taxon>
        <taxon>Thioclava</taxon>
    </lineage>
</organism>
<dbReference type="PROSITE" id="PS51186">
    <property type="entry name" value="GNAT"/>
    <property type="match status" value="1"/>
</dbReference>
<gene>
    <name evidence="2" type="ORF">BMG03_04140</name>
</gene>
<dbReference type="RefSeq" id="WP_075775993.1">
    <property type="nucleotide sequence ID" value="NZ_CP019437.1"/>
</dbReference>
<evidence type="ECO:0000259" key="1">
    <source>
        <dbReference type="PROSITE" id="PS51186"/>
    </source>
</evidence>
<dbReference type="SUPFAM" id="SSF55729">
    <property type="entry name" value="Acyl-CoA N-acyltransferases (Nat)"/>
    <property type="match status" value="1"/>
</dbReference>
<dbReference type="Proteomes" id="UP000185622">
    <property type="component" value="Chromosome"/>
</dbReference>
<sequence length="197" mass="22293">MEVRRLTGEALDEAFDAALDDVARLRIAVFRDWPYIYDGSLEYERRYIQSYRESDAAVVVGAFDGTTLVGAATGTPLEDHADDFAAPFAGTGLQLEDVFYCAESVLLPDYRGQGLGHAFFDHREAHARQLGRCHSVFCSVIRPDDHPLKPADYRPLDGFWRKRGYAPMEGVIARFKWTDLGEDQQTEKALQFWGRPL</sequence>
<evidence type="ECO:0000313" key="3">
    <source>
        <dbReference type="Proteomes" id="UP000185622"/>
    </source>
</evidence>
<name>A0ABM6IED8_9RHOB</name>
<dbReference type="InterPro" id="IPR016181">
    <property type="entry name" value="Acyl_CoA_acyltransferase"/>
</dbReference>
<dbReference type="CDD" id="cd04301">
    <property type="entry name" value="NAT_SF"/>
    <property type="match status" value="1"/>
</dbReference>
<protein>
    <submittedName>
        <fullName evidence="2">GNAT family N-acetyltransferase</fullName>
    </submittedName>
</protein>